<evidence type="ECO:0000256" key="3">
    <source>
        <dbReference type="ARBA" id="ARBA00022801"/>
    </source>
</evidence>
<evidence type="ECO:0000313" key="8">
    <source>
        <dbReference type="EMBL" id="ORX86010.1"/>
    </source>
</evidence>
<keyword evidence="3 4" id="KW-0378">Hydrolase</keyword>
<proteinExistence type="inferred from homology"/>
<dbReference type="SMART" id="SM00236">
    <property type="entry name" value="fCBD"/>
    <property type="match status" value="1"/>
</dbReference>
<evidence type="ECO:0000256" key="5">
    <source>
        <dbReference type="SAM" id="MobiDB-lite"/>
    </source>
</evidence>
<feature type="domain" description="CBM10" evidence="7">
    <location>
        <begin position="602"/>
        <end position="639"/>
    </location>
</feature>
<comment type="catalytic activity">
    <reaction evidence="4">
        <text>a phosphate monoester + H2O = an alcohol + phosphate</text>
        <dbReference type="Rhea" id="RHEA:15017"/>
        <dbReference type="ChEBI" id="CHEBI:15377"/>
        <dbReference type="ChEBI" id="CHEBI:30879"/>
        <dbReference type="ChEBI" id="CHEBI:43474"/>
        <dbReference type="ChEBI" id="CHEBI:67140"/>
        <dbReference type="EC" id="3.1.3.2"/>
    </reaction>
</comment>
<reference evidence="8 9" key="2">
    <citation type="submission" date="2016-08" db="EMBL/GenBank/DDBJ databases">
        <title>Pervasive Adenine N6-methylation of Active Genes in Fungi.</title>
        <authorList>
            <consortium name="DOE Joint Genome Institute"/>
            <person name="Mondo S.J."/>
            <person name="Dannebaum R.O."/>
            <person name="Kuo R.C."/>
            <person name="Labutti K."/>
            <person name="Haridas S."/>
            <person name="Kuo A."/>
            <person name="Salamov A."/>
            <person name="Ahrendt S.R."/>
            <person name="Lipzen A."/>
            <person name="Sullivan W."/>
            <person name="Andreopoulos W.B."/>
            <person name="Clum A."/>
            <person name="Lindquist E."/>
            <person name="Daum C."/>
            <person name="Ramamoorthy G.K."/>
            <person name="Gryganskyi A."/>
            <person name="Culley D."/>
            <person name="Magnuson J.K."/>
            <person name="James T.Y."/>
            <person name="O'Malley M.A."/>
            <person name="Stajich J.E."/>
            <person name="Spatafora J.W."/>
            <person name="Visel A."/>
            <person name="Grigoriev I.V."/>
        </authorList>
    </citation>
    <scope>NUCLEOTIDE SEQUENCE [LARGE SCALE GENOMIC DNA]</scope>
    <source>
        <strain evidence="8 9">S4</strain>
    </source>
</reference>
<feature type="domain" description="CBM10" evidence="7">
    <location>
        <begin position="797"/>
        <end position="835"/>
    </location>
</feature>
<dbReference type="GO" id="GO:0046872">
    <property type="term" value="F:metal ion binding"/>
    <property type="evidence" value="ECO:0007669"/>
    <property type="project" value="InterPro"/>
</dbReference>
<dbReference type="PROSITE" id="PS51763">
    <property type="entry name" value="CBM10"/>
    <property type="match status" value="4"/>
</dbReference>
<dbReference type="EMBL" id="MCFG01000027">
    <property type="protein sequence ID" value="ORX86010.1"/>
    <property type="molecule type" value="Genomic_DNA"/>
</dbReference>
<dbReference type="PANTHER" id="PTHR22953">
    <property type="entry name" value="ACID PHOSPHATASE RELATED"/>
    <property type="match status" value="1"/>
</dbReference>
<evidence type="ECO:0000256" key="1">
    <source>
        <dbReference type="ARBA" id="ARBA00022729"/>
    </source>
</evidence>
<evidence type="ECO:0000256" key="4">
    <source>
        <dbReference type="RuleBase" id="RU361203"/>
    </source>
</evidence>
<evidence type="ECO:0000259" key="6">
    <source>
        <dbReference type="PROSITE" id="PS51164"/>
    </source>
</evidence>
<protein>
    <recommendedName>
        <fullName evidence="4">Purple acid phosphatase</fullName>
        <ecNumber evidence="4">3.1.3.2</ecNumber>
    </recommendedName>
</protein>
<dbReference type="Pfam" id="PF00149">
    <property type="entry name" value="Metallophos"/>
    <property type="match status" value="1"/>
</dbReference>
<keyword evidence="2" id="KW-0677">Repeat</keyword>
<dbReference type="Pfam" id="PF00734">
    <property type="entry name" value="CBM_1"/>
    <property type="match status" value="1"/>
</dbReference>
<keyword evidence="9" id="KW-1185">Reference proteome</keyword>
<dbReference type="STRING" id="1754192.A0A1Y1XJT9"/>
<dbReference type="GO" id="GO:0005975">
    <property type="term" value="P:carbohydrate metabolic process"/>
    <property type="evidence" value="ECO:0007669"/>
    <property type="project" value="InterPro"/>
</dbReference>
<sequence length="949" mass="108674">MKTITFLFPLLLLASVKAEQYEDFCWASIIYGVYDCCPKNQPVYEENSLGKWGKINGNYCGIKTSIEDKEYFNRYPKEYFEYPQFKVRNVKVPDDYCWSKYVKTKSTGGNLKCCKSDDVPIYRFEMDGIIGYENNTFCGLKGFQTFWNDREKFVDTYDKYQAFKKKWDNEYRDNFERISVFPGEDESMLNFGWYSKTKTEPAIRVSKYKNMKPYVDFVGKIEFYREIGGQSYYSNKVTISGLERSSTYYYQRRLNNKWESAIKFNTYDPDNFKFIFVGDPQIGGSEGHVTYDNPTEPLSEVDGTKNDAFNWNMTIHKSLELTKEPSLLLSAGDQVNAFCMEGYDKQYELQEYEYSALLLPDPLKSLPMATTVGNHEIYTKAFKNHYHTPNSYETPLEPDLAPGYNYFFKYNNVLVIVLETNYGYCDDFKEVMRRAHLKYPNTDWRIVMFHHDIYSNGKFHSQESYITDTLRPCLSQLMTYYKIDLVINGHDHIYSASRLITYDKNEDLGFKSVQLTPGKTNKNVKGTYYVTANCSTGSKLFSFIEESKDYTNNFNQTYTSTFGVIDFEKDKKSHTVQMTVNYYEVDTLRQIDGPYIFSKSEKCWSERLGYPCCTTTKKAYTEDSDGKWGVEKGNYCGIIEEDIPFNTKPISSNIKLPKSCNAYEEGYPCCFKGDEGVASTSSQGWGSMKGSYWCKLISKDAETRPVPIVPPDYDPTIIKSTVTIPSLDDDTDNTNSKTNPSKPEPTNTDDCWSIPLGYPCCSNSYLPTLFTDDNGEWSVENDNWCGKIVSETPKENTCWSIQYGYECCKDPETPVYSKDSTGEWGIENNNWCGIVKNNNNNNNKKTTTTTKKASTTTKKASTTTTKKASTTTKKASTTTKKTITSTKKTTIKTTTTVVKTPESTGKCIEAWGQCGGTVNGKKYNGSTCCVSGYKCKEYNTNYAQCVPDN</sequence>
<accession>A0A1Y1XJT9</accession>
<dbReference type="InterPro" id="IPR002883">
    <property type="entry name" value="CBM10/Dockerin_dom"/>
</dbReference>
<evidence type="ECO:0000259" key="7">
    <source>
        <dbReference type="PROSITE" id="PS51763"/>
    </source>
</evidence>
<keyword evidence="1 4" id="KW-0732">Signal</keyword>
<feature type="domain" description="CBM1" evidence="6">
    <location>
        <begin position="906"/>
        <end position="946"/>
    </location>
</feature>
<gene>
    <name evidence="8" type="ORF">BCR32DRAFT_229319</name>
</gene>
<organism evidence="8 9">
    <name type="scientific">Anaeromyces robustus</name>
    <dbReference type="NCBI Taxonomy" id="1754192"/>
    <lineage>
        <taxon>Eukaryota</taxon>
        <taxon>Fungi</taxon>
        <taxon>Fungi incertae sedis</taxon>
        <taxon>Chytridiomycota</taxon>
        <taxon>Chytridiomycota incertae sedis</taxon>
        <taxon>Neocallimastigomycetes</taxon>
        <taxon>Neocallimastigales</taxon>
        <taxon>Neocallimastigaceae</taxon>
        <taxon>Anaeromyces</taxon>
    </lineage>
</organism>
<dbReference type="PROSITE" id="PS51164">
    <property type="entry name" value="CBM1_2"/>
    <property type="match status" value="1"/>
</dbReference>
<dbReference type="SUPFAM" id="SSF56300">
    <property type="entry name" value="Metallo-dependent phosphatases"/>
    <property type="match status" value="1"/>
</dbReference>
<dbReference type="Gene3D" id="3.90.1220.10">
    <property type="entry name" value="Cellulose docking domain, dockering"/>
    <property type="match status" value="4"/>
</dbReference>
<dbReference type="InterPro" id="IPR039331">
    <property type="entry name" value="PAPs-like"/>
</dbReference>
<name>A0A1Y1XJT9_9FUNG</name>
<evidence type="ECO:0000256" key="2">
    <source>
        <dbReference type="ARBA" id="ARBA00022737"/>
    </source>
</evidence>
<dbReference type="SUPFAM" id="SSF57180">
    <property type="entry name" value="Cellulose-binding domain"/>
    <property type="match status" value="1"/>
</dbReference>
<feature type="region of interest" description="Disordered" evidence="5">
    <location>
        <begin position="723"/>
        <end position="748"/>
    </location>
</feature>
<dbReference type="GO" id="GO:0005576">
    <property type="term" value="C:extracellular region"/>
    <property type="evidence" value="ECO:0007669"/>
    <property type="project" value="InterPro"/>
</dbReference>
<dbReference type="InterPro" id="IPR029052">
    <property type="entry name" value="Metallo-depent_PP-like"/>
</dbReference>
<dbReference type="OrthoDB" id="2140755at2759"/>
<dbReference type="Gene3D" id="3.60.21.10">
    <property type="match status" value="1"/>
</dbReference>
<comment type="similarity">
    <text evidence="4">Belongs to the metallophosphoesterase superfamily. Purple acid phosphatase family.</text>
</comment>
<evidence type="ECO:0000313" key="9">
    <source>
        <dbReference type="Proteomes" id="UP000193944"/>
    </source>
</evidence>
<dbReference type="SUPFAM" id="SSF49363">
    <property type="entry name" value="Purple acid phosphatase, N-terminal domain"/>
    <property type="match status" value="1"/>
</dbReference>
<dbReference type="EC" id="3.1.3.2" evidence="4"/>
<dbReference type="InterPro" id="IPR000254">
    <property type="entry name" value="CBD"/>
</dbReference>
<dbReference type="SUPFAM" id="SSF64571">
    <property type="entry name" value="Cellulose docking domain, dockering"/>
    <property type="match status" value="4"/>
</dbReference>
<dbReference type="InterPro" id="IPR008963">
    <property type="entry name" value="Purple_acid_Pase-like_N"/>
</dbReference>
<feature type="signal peptide" evidence="4">
    <location>
        <begin position="1"/>
        <end position="18"/>
    </location>
</feature>
<dbReference type="InterPro" id="IPR035971">
    <property type="entry name" value="CBD_sf"/>
</dbReference>
<feature type="domain" description="CBM10" evidence="7">
    <location>
        <begin position="24"/>
        <end position="63"/>
    </location>
</feature>
<comment type="caution">
    <text evidence="8">The sequence shown here is derived from an EMBL/GenBank/DDBJ whole genome shotgun (WGS) entry which is preliminary data.</text>
</comment>
<feature type="chain" id="PRO_5011816852" description="Purple acid phosphatase" evidence="4">
    <location>
        <begin position="19"/>
        <end position="949"/>
    </location>
</feature>
<dbReference type="GO" id="GO:0030248">
    <property type="term" value="F:cellulose binding"/>
    <property type="evidence" value="ECO:0007669"/>
    <property type="project" value="InterPro"/>
</dbReference>
<dbReference type="Proteomes" id="UP000193944">
    <property type="component" value="Unassembled WGS sequence"/>
</dbReference>
<dbReference type="Pfam" id="PF02013">
    <property type="entry name" value="CBM_10"/>
    <property type="match status" value="3"/>
</dbReference>
<dbReference type="GO" id="GO:0003993">
    <property type="term" value="F:acid phosphatase activity"/>
    <property type="evidence" value="ECO:0007669"/>
    <property type="project" value="UniProtKB-EC"/>
</dbReference>
<dbReference type="AlphaFoldDB" id="A0A1Y1XJT9"/>
<dbReference type="InterPro" id="IPR004843">
    <property type="entry name" value="Calcineurin-like_PHP"/>
</dbReference>
<feature type="domain" description="CBM10" evidence="7">
    <location>
        <begin position="750"/>
        <end position="788"/>
    </location>
</feature>
<dbReference type="InterPro" id="IPR009034">
    <property type="entry name" value="Dockerin_dom_fun_sf"/>
</dbReference>
<reference evidence="8 9" key="1">
    <citation type="submission" date="2016-08" db="EMBL/GenBank/DDBJ databases">
        <title>A Parts List for Fungal Cellulosomes Revealed by Comparative Genomics.</title>
        <authorList>
            <consortium name="DOE Joint Genome Institute"/>
            <person name="Haitjema C.H."/>
            <person name="Gilmore S.P."/>
            <person name="Henske J.K."/>
            <person name="Solomon K.V."/>
            <person name="De Groot R."/>
            <person name="Kuo A."/>
            <person name="Mondo S.J."/>
            <person name="Salamov A.A."/>
            <person name="Labutti K."/>
            <person name="Zhao Z."/>
            <person name="Chiniquy J."/>
            <person name="Barry K."/>
            <person name="Brewer H.M."/>
            <person name="Purvine S.O."/>
            <person name="Wright A.T."/>
            <person name="Boxma B."/>
            <person name="Van Alen T."/>
            <person name="Hackstein J.H."/>
            <person name="Baker S.E."/>
            <person name="Grigoriev I.V."/>
            <person name="O'Malley M.A."/>
        </authorList>
    </citation>
    <scope>NUCLEOTIDE SEQUENCE [LARGE SCALE GENOMIC DNA]</scope>
    <source>
        <strain evidence="8 9">S4</strain>
    </source>
</reference>
<dbReference type="PANTHER" id="PTHR22953:SF153">
    <property type="entry name" value="PURPLE ACID PHOSPHATASE"/>
    <property type="match status" value="1"/>
</dbReference>